<proteinExistence type="inferred from homology"/>
<dbReference type="Gene3D" id="1.20.890.10">
    <property type="entry name" value="cAMP-dependent protein kinase regulatory subunit, dimerization-anchoring domain"/>
    <property type="match status" value="1"/>
</dbReference>
<accession>A0A0W4ZLP6</accession>
<organism evidence="4 5">
    <name type="scientific">Pneumocystis carinii (strain B80)</name>
    <name type="common">Rat pneumocystis pneumonia agent</name>
    <name type="synonym">Pneumocystis carinii f. sp. carinii</name>
    <dbReference type="NCBI Taxonomy" id="1408658"/>
    <lineage>
        <taxon>Eukaryota</taxon>
        <taxon>Fungi</taxon>
        <taxon>Dikarya</taxon>
        <taxon>Ascomycota</taxon>
        <taxon>Taphrinomycotina</taxon>
        <taxon>Pneumocystomycetes</taxon>
        <taxon>Pneumocystaceae</taxon>
        <taxon>Pneumocystis</taxon>
    </lineage>
</organism>
<gene>
    <name evidence="4" type="ORF">T552_01223</name>
</gene>
<evidence type="ECO:0000313" key="5">
    <source>
        <dbReference type="Proteomes" id="UP000054454"/>
    </source>
</evidence>
<evidence type="ECO:0000256" key="3">
    <source>
        <dbReference type="ARBA" id="ARBA00023242"/>
    </source>
</evidence>
<comment type="subcellular location">
    <subcellularLocation>
        <location evidence="1">Nucleus</location>
    </subcellularLocation>
</comment>
<dbReference type="Proteomes" id="UP000054454">
    <property type="component" value="Unassembled WGS sequence"/>
</dbReference>
<evidence type="ECO:0000256" key="2">
    <source>
        <dbReference type="ARBA" id="ARBA00010849"/>
    </source>
</evidence>
<dbReference type="RefSeq" id="XP_018226461.1">
    <property type="nucleotide sequence ID" value="XM_018369812.1"/>
</dbReference>
<protein>
    <recommendedName>
        <fullName evidence="6">Dpy-30 domain-containing protein</fullName>
    </recommendedName>
</protein>
<dbReference type="Pfam" id="PF05186">
    <property type="entry name" value="Dpy-30"/>
    <property type="match status" value="1"/>
</dbReference>
<evidence type="ECO:0000256" key="1">
    <source>
        <dbReference type="ARBA" id="ARBA00004123"/>
    </source>
</evidence>
<keyword evidence="5" id="KW-1185">Reference proteome</keyword>
<dbReference type="InterPro" id="IPR049629">
    <property type="entry name" value="DPY30_SDC1_DD"/>
</dbReference>
<evidence type="ECO:0008006" key="6">
    <source>
        <dbReference type="Google" id="ProtNLM"/>
    </source>
</evidence>
<dbReference type="OrthoDB" id="417678at2759"/>
<comment type="similarity">
    <text evidence="2">Belongs to the dpy-30 family.</text>
</comment>
<dbReference type="CDD" id="cd22965">
    <property type="entry name" value="DD_DPY30_SDC1"/>
    <property type="match status" value="1"/>
</dbReference>
<reference evidence="5" key="1">
    <citation type="journal article" date="2016" name="Nat. Commun.">
        <title>Genome analysis of three Pneumocystis species reveals adaptation mechanisms to life exclusively in mammalian hosts.</title>
        <authorList>
            <person name="Ma L."/>
            <person name="Chen Z."/>
            <person name="Huang D.W."/>
            <person name="Kutty G."/>
            <person name="Ishihara M."/>
            <person name="Wang H."/>
            <person name="Abouelleil A."/>
            <person name="Bishop L."/>
            <person name="Davey E."/>
            <person name="Deng R."/>
            <person name="Deng X."/>
            <person name="Fan L."/>
            <person name="Fantoni G."/>
            <person name="Fitzgerald M."/>
            <person name="Gogineni E."/>
            <person name="Goldberg J.M."/>
            <person name="Handley G."/>
            <person name="Hu X."/>
            <person name="Huber C."/>
            <person name="Jiao X."/>
            <person name="Jones K."/>
            <person name="Levin J.Z."/>
            <person name="Liu Y."/>
            <person name="Macdonald P."/>
            <person name="Melnikov A."/>
            <person name="Raley C."/>
            <person name="Sassi M."/>
            <person name="Sherman B.T."/>
            <person name="Song X."/>
            <person name="Sykes S."/>
            <person name="Tran B."/>
            <person name="Walsh L."/>
            <person name="Xia Y."/>
            <person name="Yang J."/>
            <person name="Young S."/>
            <person name="Zeng Q."/>
            <person name="Zheng X."/>
            <person name="Stephens R."/>
            <person name="Nusbaum C."/>
            <person name="Birren B.W."/>
            <person name="Azadi P."/>
            <person name="Lempicki R.A."/>
            <person name="Cuomo C.A."/>
            <person name="Kovacs J.A."/>
        </authorList>
    </citation>
    <scope>NUCLEOTIDE SEQUENCE [LARGE SCALE GENOMIC DNA]</scope>
    <source>
        <strain evidence="5">B80</strain>
    </source>
</reference>
<comment type="caution">
    <text evidence="4">The sequence shown here is derived from an EMBL/GenBank/DDBJ whole genome shotgun (WGS) entry which is preliminary data.</text>
</comment>
<evidence type="ECO:0000313" key="4">
    <source>
        <dbReference type="EMBL" id="KTW29268.1"/>
    </source>
</evidence>
<sequence length="131" mass="14632">MDLSSLKETQDMENCKKSEENIEKNIETTLPKLETPILSQENSITQLSSHSTVIPNVSLPESMDTNALPLRETIATNTLSQNNVISTVPTRVYLNENITPVLLEGMKIIARERPPNPLQVLGEYLISKSKK</sequence>
<keyword evidence="3" id="KW-0539">Nucleus</keyword>
<dbReference type="GO" id="GO:0005634">
    <property type="term" value="C:nucleus"/>
    <property type="evidence" value="ECO:0007669"/>
    <property type="project" value="UniProtKB-SubCell"/>
</dbReference>
<dbReference type="EMBL" id="LFVZ01000005">
    <property type="protein sequence ID" value="KTW29268.1"/>
    <property type="molecule type" value="Genomic_DNA"/>
</dbReference>
<dbReference type="AlphaFoldDB" id="A0A0W4ZLP6"/>
<name>A0A0W4ZLP6_PNEC8</name>
<dbReference type="InterPro" id="IPR007858">
    <property type="entry name" value="Dpy-30_motif"/>
</dbReference>
<dbReference type="GeneID" id="28936014"/>
<dbReference type="VEuPathDB" id="FungiDB:T552_01223"/>